<keyword evidence="3" id="KW-1185">Reference proteome</keyword>
<dbReference type="Pfam" id="PF06283">
    <property type="entry name" value="ThuA"/>
    <property type="match status" value="1"/>
</dbReference>
<dbReference type="EMBL" id="CP036339">
    <property type="protein sequence ID" value="QDT73118.1"/>
    <property type="molecule type" value="Genomic_DNA"/>
</dbReference>
<name>A0A517TXL6_9BACT</name>
<dbReference type="RefSeq" id="WP_145432610.1">
    <property type="nucleotide sequence ID" value="NZ_CP036339.1"/>
</dbReference>
<dbReference type="InterPro" id="IPR029010">
    <property type="entry name" value="ThuA-like"/>
</dbReference>
<dbReference type="Gene3D" id="3.40.50.880">
    <property type="match status" value="1"/>
</dbReference>
<dbReference type="AlphaFoldDB" id="A0A517TXL6"/>
<gene>
    <name evidence="2" type="ORF">I41_23070</name>
</gene>
<protein>
    <submittedName>
        <fullName evidence="2">Trehalose utilization</fullName>
    </submittedName>
</protein>
<dbReference type="PANTHER" id="PTHR40469">
    <property type="entry name" value="SECRETED GLYCOSYL HYDROLASE"/>
    <property type="match status" value="1"/>
</dbReference>
<dbReference type="KEGG" id="llh:I41_23070"/>
<organism evidence="2 3">
    <name type="scientific">Lacipirellula limnantheis</name>
    <dbReference type="NCBI Taxonomy" id="2528024"/>
    <lineage>
        <taxon>Bacteria</taxon>
        <taxon>Pseudomonadati</taxon>
        <taxon>Planctomycetota</taxon>
        <taxon>Planctomycetia</taxon>
        <taxon>Pirellulales</taxon>
        <taxon>Lacipirellulaceae</taxon>
        <taxon>Lacipirellula</taxon>
    </lineage>
</organism>
<dbReference type="PANTHER" id="PTHR40469:SF2">
    <property type="entry name" value="GALACTOSE-BINDING DOMAIN-LIKE SUPERFAMILY PROTEIN"/>
    <property type="match status" value="1"/>
</dbReference>
<feature type="domain" description="WW" evidence="1">
    <location>
        <begin position="230"/>
        <end position="262"/>
    </location>
</feature>
<sequence length="298" mass="32599">MNRRQLLLSAAALSAGFQFPWRQALAGASPRHRILFFTKSAGFEHSAIKREGETLSYAEQTLIDLGKQHGFDVHATKDGRVFDDDLSVYDAVVFYTTGDLTTVGSDMHPAMSAEGKKRLLAAVADGMGFVGSHCAADTFHSAGPPREAQTEVDPYIAMLGGEFISHGPQQKSRQVIKSASFPGLAEAASDEENSFALNEEWYSLKNFADDLHVILAQDTQGMEGKDYERPPFPSTWARRHGKGRVFYTSMGHREDVWSDPTFQKIFLGGLGWAMGDVDADVEPNLEQATPGAKVMPPA</sequence>
<dbReference type="PROSITE" id="PS50020">
    <property type="entry name" value="WW_DOMAIN_2"/>
    <property type="match status" value="1"/>
</dbReference>
<accession>A0A517TXL6</accession>
<dbReference type="SUPFAM" id="SSF52317">
    <property type="entry name" value="Class I glutamine amidotransferase-like"/>
    <property type="match status" value="1"/>
</dbReference>
<dbReference type="InterPro" id="IPR001202">
    <property type="entry name" value="WW_dom"/>
</dbReference>
<evidence type="ECO:0000313" key="3">
    <source>
        <dbReference type="Proteomes" id="UP000317909"/>
    </source>
</evidence>
<evidence type="ECO:0000259" key="1">
    <source>
        <dbReference type="PROSITE" id="PS50020"/>
    </source>
</evidence>
<reference evidence="2 3" key="1">
    <citation type="submission" date="2019-02" db="EMBL/GenBank/DDBJ databases">
        <title>Deep-cultivation of Planctomycetes and their phenomic and genomic characterization uncovers novel biology.</title>
        <authorList>
            <person name="Wiegand S."/>
            <person name="Jogler M."/>
            <person name="Boedeker C."/>
            <person name="Pinto D."/>
            <person name="Vollmers J."/>
            <person name="Rivas-Marin E."/>
            <person name="Kohn T."/>
            <person name="Peeters S.H."/>
            <person name="Heuer A."/>
            <person name="Rast P."/>
            <person name="Oberbeckmann S."/>
            <person name="Bunk B."/>
            <person name="Jeske O."/>
            <person name="Meyerdierks A."/>
            <person name="Storesund J.E."/>
            <person name="Kallscheuer N."/>
            <person name="Luecker S."/>
            <person name="Lage O.M."/>
            <person name="Pohl T."/>
            <person name="Merkel B.J."/>
            <person name="Hornburger P."/>
            <person name="Mueller R.-W."/>
            <person name="Bruemmer F."/>
            <person name="Labrenz M."/>
            <person name="Spormann A.M."/>
            <person name="Op den Camp H."/>
            <person name="Overmann J."/>
            <person name="Amann R."/>
            <person name="Jetten M.S.M."/>
            <person name="Mascher T."/>
            <person name="Medema M.H."/>
            <person name="Devos D.P."/>
            <person name="Kaster A.-K."/>
            <person name="Ovreas L."/>
            <person name="Rohde M."/>
            <person name="Galperin M.Y."/>
            <person name="Jogler C."/>
        </authorList>
    </citation>
    <scope>NUCLEOTIDE SEQUENCE [LARGE SCALE GENOMIC DNA]</scope>
    <source>
        <strain evidence="2 3">I41</strain>
    </source>
</reference>
<proteinExistence type="predicted"/>
<dbReference type="Proteomes" id="UP000317909">
    <property type="component" value="Chromosome"/>
</dbReference>
<dbReference type="OrthoDB" id="9785923at2"/>
<dbReference type="InterPro" id="IPR029062">
    <property type="entry name" value="Class_I_gatase-like"/>
</dbReference>
<evidence type="ECO:0000313" key="2">
    <source>
        <dbReference type="EMBL" id="QDT73118.1"/>
    </source>
</evidence>